<dbReference type="InterPro" id="IPR050155">
    <property type="entry name" value="HAD-like_hydrolase_sf"/>
</dbReference>
<organism evidence="1">
    <name type="scientific">Streptomyces sp. NBC_00060</name>
    <dbReference type="NCBI Taxonomy" id="2975636"/>
    <lineage>
        <taxon>Bacteria</taxon>
        <taxon>Bacillati</taxon>
        <taxon>Actinomycetota</taxon>
        <taxon>Actinomycetes</taxon>
        <taxon>Kitasatosporales</taxon>
        <taxon>Streptomycetaceae</taxon>
        <taxon>Streptomyces</taxon>
    </lineage>
</organism>
<reference evidence="1" key="1">
    <citation type="submission" date="2022-10" db="EMBL/GenBank/DDBJ databases">
        <title>The complete genomes of actinobacterial strains from the NBC collection.</title>
        <authorList>
            <person name="Joergensen T.S."/>
            <person name="Alvarez Arevalo M."/>
            <person name="Sterndorff E.B."/>
            <person name="Faurdal D."/>
            <person name="Vuksanovic O."/>
            <person name="Mourched A.-S."/>
            <person name="Charusanti P."/>
            <person name="Shaw S."/>
            <person name="Blin K."/>
            <person name="Weber T."/>
        </authorList>
    </citation>
    <scope>NUCLEOTIDE SEQUENCE</scope>
    <source>
        <strain evidence="1">NBC_00060</strain>
    </source>
</reference>
<dbReference type="NCBIfam" id="TIGR01549">
    <property type="entry name" value="HAD-SF-IA-v1"/>
    <property type="match status" value="1"/>
</dbReference>
<dbReference type="GO" id="GO:0006281">
    <property type="term" value="P:DNA repair"/>
    <property type="evidence" value="ECO:0007669"/>
    <property type="project" value="TreeGrafter"/>
</dbReference>
<dbReference type="SUPFAM" id="SSF56784">
    <property type="entry name" value="HAD-like"/>
    <property type="match status" value="1"/>
</dbReference>
<dbReference type="EMBL" id="CP108253">
    <property type="protein sequence ID" value="WTU41676.1"/>
    <property type="molecule type" value="Genomic_DNA"/>
</dbReference>
<evidence type="ECO:0000313" key="1">
    <source>
        <dbReference type="EMBL" id="WTU41676.1"/>
    </source>
</evidence>
<dbReference type="PANTHER" id="PTHR43434">
    <property type="entry name" value="PHOSPHOGLYCOLATE PHOSPHATASE"/>
    <property type="match status" value="1"/>
</dbReference>
<dbReference type="CDD" id="cd01427">
    <property type="entry name" value="HAD_like"/>
    <property type="match status" value="1"/>
</dbReference>
<dbReference type="PANTHER" id="PTHR43434:SF1">
    <property type="entry name" value="PHOSPHOGLYCOLATE PHOSPHATASE"/>
    <property type="match status" value="1"/>
</dbReference>
<gene>
    <name evidence="1" type="ORF">OHV25_19865</name>
</gene>
<dbReference type="Pfam" id="PF13419">
    <property type="entry name" value="HAD_2"/>
    <property type="match status" value="1"/>
</dbReference>
<dbReference type="GO" id="GO:0005829">
    <property type="term" value="C:cytosol"/>
    <property type="evidence" value="ECO:0007669"/>
    <property type="project" value="TreeGrafter"/>
</dbReference>
<protein>
    <submittedName>
        <fullName evidence="1">HAD family hydrolase</fullName>
    </submittedName>
</protein>
<dbReference type="Gene3D" id="3.40.50.1000">
    <property type="entry name" value="HAD superfamily/HAD-like"/>
    <property type="match status" value="1"/>
</dbReference>
<accession>A0AAU2H0K6</accession>
<dbReference type="InterPro" id="IPR023214">
    <property type="entry name" value="HAD_sf"/>
</dbReference>
<dbReference type="GO" id="GO:0008967">
    <property type="term" value="F:phosphoglycolate phosphatase activity"/>
    <property type="evidence" value="ECO:0007669"/>
    <property type="project" value="TreeGrafter"/>
</dbReference>
<sequence>MDNPHDLLNAANCVIFDFDGPVCSLFANHKASVVVKDLHTWLEKDLEVAVPPGEFTADPLGYLGLVEQSYPGDPCVEELEKRLTEQEERAAESARPTEGAVDLIRELAAVRTRLGIATNNSPEAVVAYLRRMDLAGSFGGHIHGRVPDIAKLKPDPDSLLRALDSTGSKPEESVMIGDSKNDLRAAARLGVPFIAFVPKPRESRASGERNRERRWYGRVPVVESLSELLGR</sequence>
<name>A0AAU2H0K6_9ACTN</name>
<dbReference type="InterPro" id="IPR036412">
    <property type="entry name" value="HAD-like_sf"/>
</dbReference>
<keyword evidence="1" id="KW-0378">Hydrolase</keyword>
<dbReference type="AlphaFoldDB" id="A0AAU2H0K6"/>
<dbReference type="InterPro" id="IPR006439">
    <property type="entry name" value="HAD-SF_hydro_IA"/>
</dbReference>
<dbReference type="InterPro" id="IPR041492">
    <property type="entry name" value="HAD_2"/>
</dbReference>
<dbReference type="NCBIfam" id="TIGR01509">
    <property type="entry name" value="HAD-SF-IA-v3"/>
    <property type="match status" value="1"/>
</dbReference>
<proteinExistence type="predicted"/>